<protein>
    <recommendedName>
        <fullName evidence="4 9">Phosphate propanoyltransferase</fullName>
        <ecNumber evidence="3 9">2.3.1.222</ecNumber>
    </recommendedName>
</protein>
<comment type="catalytic activity">
    <reaction evidence="9">
        <text>propanoyl-CoA + phosphate = propanoyl phosphate + CoA</text>
        <dbReference type="Rhea" id="RHEA:28046"/>
        <dbReference type="ChEBI" id="CHEBI:43474"/>
        <dbReference type="ChEBI" id="CHEBI:57287"/>
        <dbReference type="ChEBI" id="CHEBI:57392"/>
        <dbReference type="ChEBI" id="CHEBI:58933"/>
        <dbReference type="EC" id="2.3.1.222"/>
    </reaction>
</comment>
<dbReference type="STRING" id="525903.Taci_0076"/>
<proteinExistence type="inferred from homology"/>
<dbReference type="GO" id="GO:0016747">
    <property type="term" value="F:acyltransferase activity, transferring groups other than amino-acyl groups"/>
    <property type="evidence" value="ECO:0007669"/>
    <property type="project" value="InterPro"/>
</dbReference>
<dbReference type="InterPro" id="IPR008300">
    <property type="entry name" value="PTAC"/>
</dbReference>
<evidence type="ECO:0000313" key="10">
    <source>
        <dbReference type="EMBL" id="ACZ18316.1"/>
    </source>
</evidence>
<dbReference type="HOGENOM" id="CLU_080676_1_0_0"/>
<evidence type="ECO:0000256" key="2">
    <source>
        <dbReference type="ARBA" id="ARBA00007342"/>
    </source>
</evidence>
<dbReference type="PANTHER" id="PTHR39453:SF1">
    <property type="entry name" value="PHOSPHATE PROPANOYLTRANSFERASE"/>
    <property type="match status" value="1"/>
</dbReference>
<dbReference type="RefSeq" id="WP_012868832.1">
    <property type="nucleotide sequence ID" value="NC_013522.1"/>
</dbReference>
<dbReference type="NCBIfam" id="NF011652">
    <property type="entry name" value="PRK15070.1"/>
    <property type="match status" value="1"/>
</dbReference>
<keyword evidence="8 9" id="KW-0012">Acyltransferase</keyword>
<dbReference type="Proteomes" id="UP000002030">
    <property type="component" value="Chromosome"/>
</dbReference>
<evidence type="ECO:0000313" key="11">
    <source>
        <dbReference type="Proteomes" id="UP000002030"/>
    </source>
</evidence>
<evidence type="ECO:0000256" key="5">
    <source>
        <dbReference type="ARBA" id="ARBA00022679"/>
    </source>
</evidence>
<dbReference type="EnsemblBacteria" id="ACZ18316">
    <property type="protein sequence ID" value="ACZ18316"/>
    <property type="gene ID" value="Taci_0076"/>
</dbReference>
<gene>
    <name evidence="10" type="ordered locus">Taci_0076</name>
</gene>
<keyword evidence="7" id="KW-0862">Zinc</keyword>
<reference evidence="10 11" key="1">
    <citation type="journal article" date="2009" name="Stand. Genomic Sci.">
        <title>Complete genome sequence of Thermanaerovibrio acidaminovorans type strain (Su883).</title>
        <authorList>
            <person name="Chovatia M."/>
            <person name="Sikorski J."/>
            <person name="Schroder M."/>
            <person name="Lapidus A."/>
            <person name="Nolan M."/>
            <person name="Tice H."/>
            <person name="Glavina Del Rio T."/>
            <person name="Copeland A."/>
            <person name="Cheng J.F."/>
            <person name="Lucas S."/>
            <person name="Chen F."/>
            <person name="Bruce D."/>
            <person name="Goodwin L."/>
            <person name="Pitluck S."/>
            <person name="Ivanova N."/>
            <person name="Mavromatis K."/>
            <person name="Ovchinnikova G."/>
            <person name="Pati A."/>
            <person name="Chen A."/>
            <person name="Palaniappan K."/>
            <person name="Land M."/>
            <person name="Hauser L."/>
            <person name="Chang Y.J."/>
            <person name="Jeffries C.D."/>
            <person name="Chain P."/>
            <person name="Saunders E."/>
            <person name="Detter J.C."/>
            <person name="Brettin T."/>
            <person name="Rohde M."/>
            <person name="Goker M."/>
            <person name="Spring S."/>
            <person name="Bristow J."/>
            <person name="Markowitz V."/>
            <person name="Hugenholtz P."/>
            <person name="Kyrpides N.C."/>
            <person name="Klenk H.P."/>
            <person name="Eisen J.A."/>
        </authorList>
    </citation>
    <scope>NUCLEOTIDE SEQUENCE [LARGE SCALE GENOMIC DNA]</scope>
    <source>
        <strain evidence="11">ATCC 49978 / DSM 6589 / Su883</strain>
    </source>
</reference>
<dbReference type="PANTHER" id="PTHR39453">
    <property type="entry name" value="PHOSPHATE PROPANOYLTRANSFERASE"/>
    <property type="match status" value="1"/>
</dbReference>
<name>D1B7R3_THEAS</name>
<dbReference type="Pfam" id="PF06130">
    <property type="entry name" value="PTAC"/>
    <property type="match status" value="1"/>
</dbReference>
<keyword evidence="11" id="KW-1185">Reference proteome</keyword>
<evidence type="ECO:0000256" key="4">
    <source>
        <dbReference type="ARBA" id="ARBA00020837"/>
    </source>
</evidence>
<dbReference type="eggNOG" id="COG4869">
    <property type="taxonomic scope" value="Bacteria"/>
</dbReference>
<keyword evidence="5 9" id="KW-0808">Transferase</keyword>
<evidence type="ECO:0000256" key="8">
    <source>
        <dbReference type="ARBA" id="ARBA00023315"/>
    </source>
</evidence>
<dbReference type="PIRSF" id="PIRSF010130">
    <property type="entry name" value="PduL"/>
    <property type="match status" value="1"/>
</dbReference>
<dbReference type="GO" id="GO:0051144">
    <property type="term" value="P:1,2-propanediol catabolic process"/>
    <property type="evidence" value="ECO:0007669"/>
    <property type="project" value="UniProtKB-UniPathway"/>
</dbReference>
<evidence type="ECO:0000256" key="1">
    <source>
        <dbReference type="ARBA" id="ARBA00001947"/>
    </source>
</evidence>
<dbReference type="GO" id="GO:0046872">
    <property type="term" value="F:metal ion binding"/>
    <property type="evidence" value="ECO:0007669"/>
    <property type="project" value="UniProtKB-KW"/>
</dbReference>
<comment type="function">
    <text evidence="9">Involved in 1,2-propanediol (1,2-PD) degradation by catalyzing the conversion of propanoyl-CoA to propanoyl-phosphate.</text>
</comment>
<dbReference type="AlphaFoldDB" id="D1B7R3"/>
<evidence type="ECO:0000256" key="9">
    <source>
        <dbReference type="PIRNR" id="PIRNR010130"/>
    </source>
</evidence>
<comment type="pathway">
    <text evidence="9">Polyol metabolism; 1,2-propanediol degradation.</text>
</comment>
<evidence type="ECO:0000256" key="6">
    <source>
        <dbReference type="ARBA" id="ARBA00022723"/>
    </source>
</evidence>
<dbReference type="EMBL" id="CP001818">
    <property type="protein sequence ID" value="ACZ18316.1"/>
    <property type="molecule type" value="Genomic_DNA"/>
</dbReference>
<dbReference type="OrthoDB" id="9784365at2"/>
<evidence type="ECO:0000256" key="7">
    <source>
        <dbReference type="ARBA" id="ARBA00022833"/>
    </source>
</evidence>
<dbReference type="EC" id="2.3.1.222" evidence="3 9"/>
<dbReference type="UniPathway" id="UPA00621"/>
<evidence type="ECO:0000256" key="3">
    <source>
        <dbReference type="ARBA" id="ARBA00012206"/>
    </source>
</evidence>
<dbReference type="KEGG" id="tai:Taci_0076"/>
<accession>D1B7R3</accession>
<organism evidence="10 11">
    <name type="scientific">Thermanaerovibrio acidaminovorans (strain ATCC 49978 / DSM 6589 / Su883)</name>
    <name type="common">Selenomonas acidaminovorans</name>
    <dbReference type="NCBI Taxonomy" id="525903"/>
    <lineage>
        <taxon>Bacteria</taxon>
        <taxon>Thermotogati</taxon>
        <taxon>Synergistota</taxon>
        <taxon>Synergistia</taxon>
        <taxon>Synergistales</taxon>
        <taxon>Synergistaceae</taxon>
        <taxon>Thermanaerovibrio</taxon>
    </lineage>
</organism>
<sequence length="208" mass="22512">MGSRDTGELADRVLEVLRERFTFPVEASGRHVHLSGPHVAALFGEGHVLSPARPLSQPGQFLCEERVTLVGPKGEIRNVAVLGPERGRTQVEVSLTDGAALGIQVPVRESGQVEGTPGVLLVGPRGEVQLEEGLIAALRHIHMDPLDAALLQVRDGQTVSVRVEGDRPVIFEQVLVRVSPKFQLAMHIDYDEANACGYRMGVRGRLVP</sequence>
<comment type="cofactor">
    <cofactor evidence="1">
        <name>Zn(2+)</name>
        <dbReference type="ChEBI" id="CHEBI:29105"/>
    </cofactor>
</comment>
<dbReference type="PATRIC" id="fig|525903.6.peg.79"/>
<comment type="similarity">
    <text evidence="2 9">Belongs to the PduL family.</text>
</comment>
<keyword evidence="6" id="KW-0479">Metal-binding</keyword>